<evidence type="ECO:0000313" key="4">
    <source>
        <dbReference type="RefSeq" id="XP_018027893.1"/>
    </source>
</evidence>
<dbReference type="InterPro" id="IPR000210">
    <property type="entry name" value="BTB/POZ_dom"/>
</dbReference>
<dbReference type="InterPro" id="IPR011333">
    <property type="entry name" value="SKP1/BTB/POZ_sf"/>
</dbReference>
<dbReference type="Gene3D" id="3.30.710.10">
    <property type="entry name" value="Potassium Channel Kv1.1, Chain A"/>
    <property type="match status" value="1"/>
</dbReference>
<feature type="domain" description="BTB" evidence="2">
    <location>
        <begin position="681"/>
        <end position="786"/>
    </location>
</feature>
<protein>
    <submittedName>
        <fullName evidence="4">Uncharacterized protein LOC108683116</fullName>
    </submittedName>
</protein>
<keyword evidence="3" id="KW-1185">Reference proteome</keyword>
<dbReference type="GO" id="GO:0051260">
    <property type="term" value="P:protein homooligomerization"/>
    <property type="evidence" value="ECO:0007669"/>
    <property type="project" value="InterPro"/>
</dbReference>
<evidence type="ECO:0000313" key="3">
    <source>
        <dbReference type="Proteomes" id="UP000694843"/>
    </source>
</evidence>
<dbReference type="Gene3D" id="2.160.20.80">
    <property type="entry name" value="E3 ubiquitin-protein ligase SopA"/>
    <property type="match status" value="1"/>
</dbReference>
<evidence type="ECO:0000256" key="1">
    <source>
        <dbReference type="SAM" id="MobiDB-lite"/>
    </source>
</evidence>
<feature type="compositionally biased region" description="Polar residues" evidence="1">
    <location>
        <begin position="1"/>
        <end position="13"/>
    </location>
</feature>
<evidence type="ECO:0000259" key="2">
    <source>
        <dbReference type="SMART" id="SM00225"/>
    </source>
</evidence>
<proteinExistence type="predicted"/>
<dbReference type="PANTHER" id="PTHR14136">
    <property type="entry name" value="BTB_POZ DOMAIN-CONTAINING PROTEIN KCTD9"/>
    <property type="match status" value="1"/>
</dbReference>
<dbReference type="GeneID" id="108683116"/>
<dbReference type="InterPro" id="IPR003131">
    <property type="entry name" value="T1-type_BTB"/>
</dbReference>
<accession>A0A8B7PNW7</accession>
<feature type="region of interest" description="Disordered" evidence="1">
    <location>
        <begin position="522"/>
        <end position="543"/>
    </location>
</feature>
<dbReference type="RefSeq" id="XP_018027893.1">
    <property type="nucleotide sequence ID" value="XM_018172404.1"/>
</dbReference>
<dbReference type="OrthoDB" id="9989223at2759"/>
<organism evidence="3 4">
    <name type="scientific">Hyalella azteca</name>
    <name type="common">Amphipod</name>
    <dbReference type="NCBI Taxonomy" id="294128"/>
    <lineage>
        <taxon>Eukaryota</taxon>
        <taxon>Metazoa</taxon>
        <taxon>Ecdysozoa</taxon>
        <taxon>Arthropoda</taxon>
        <taxon>Crustacea</taxon>
        <taxon>Multicrustacea</taxon>
        <taxon>Malacostraca</taxon>
        <taxon>Eumalacostraca</taxon>
        <taxon>Peracarida</taxon>
        <taxon>Amphipoda</taxon>
        <taxon>Senticaudata</taxon>
        <taxon>Talitrida</taxon>
        <taxon>Talitroidea</taxon>
        <taxon>Hyalellidae</taxon>
        <taxon>Hyalella</taxon>
    </lineage>
</organism>
<feature type="non-terminal residue" evidence="4">
    <location>
        <position position="858"/>
    </location>
</feature>
<feature type="region of interest" description="Disordered" evidence="1">
    <location>
        <begin position="576"/>
        <end position="596"/>
    </location>
</feature>
<dbReference type="Pfam" id="PF02214">
    <property type="entry name" value="BTB_2"/>
    <property type="match status" value="1"/>
</dbReference>
<name>A0A8B7PNW7_HYAAZ</name>
<dbReference type="AlphaFoldDB" id="A0A8B7PNW7"/>
<dbReference type="SMART" id="SM00225">
    <property type="entry name" value="BTB"/>
    <property type="match status" value="1"/>
</dbReference>
<feature type="compositionally biased region" description="Polar residues" evidence="1">
    <location>
        <begin position="470"/>
        <end position="480"/>
    </location>
</feature>
<feature type="region of interest" description="Disordered" evidence="1">
    <location>
        <begin position="455"/>
        <end position="484"/>
    </location>
</feature>
<gene>
    <name evidence="4" type="primary">LOC108683116</name>
</gene>
<dbReference type="Proteomes" id="UP000694843">
    <property type="component" value="Unplaced"/>
</dbReference>
<sequence length="858" mass="92621">MANDKSTMPDQPTSSNSISVSSSSQNVYTLYTTSGTNCTLLNPCQSLLHIPVVLNHQCCLHSQGKPAIQPLEDVVQPVVCQPAHVYVNKLSYHGCDVSKPSDIDISNENTGKNKWFNQPCASNGNASSLSLILGEKSNLNVNQENVENDILSDIYKSNINSTKSVLRRKDGTLANSCGVKRHSYPTGLLGNNSQYCQNCSVCHSKKDHAYQTINGTDVGSLSLGINKSSSYASASMQDYTCSRKVSSLNQVCACEGNVSAIRNTSLYNNASKYSFVCVGKPSCDAQTQTDLLMLSASNDTHEELCSMAKKLIKFQLLSDTSTFTDLSFVCSENGSNSGISTDGKLGKSPELGMKLKDDFSIPENNNSVMESQRSKFSKPTDIIEDYPKVNAEVAKSLENNSSQPKQSSLLPHLQCHMPQSPILSHRVGASSLESRNPQELFSRPRAVLDDIIENNGRSGSEMSRSSDDSVFNSKPTTGTNLPPPLHNTLSNIFVTKPSSFDIDNSTQAARDVAGLQLASSDSYSTPHSFYNSGNKSKVQDSSENLCKPSNVFTTSIMSTASQGFSSASHSSSVSLSYKTAESGPPTSSSSGHVKNLDLNEVNEVETLKDNFNSMHLSSQLKHDKSLISALPALQAISKLVDSSVDEASGSTASEPPGRGSYDLDTRRYSQLMGLTQSKLDDWIQLNVGGEVFVTSRATLILEEPDSMLAKMFGGHHPHLSPASLDPQGRYIIDRSPRYFAPLLNYLRTGVLLLDSGVNPEGVLLEARFYGLEGVIPHLERLVADMRQDPSSKPLSRQDVVAALLTTPPSAPLRFQAVNLSHADLSWLDLSNINFKFANLTGANLTGANLTGANLTGAN</sequence>
<reference evidence="4" key="1">
    <citation type="submission" date="2025-08" db="UniProtKB">
        <authorList>
            <consortium name="RefSeq"/>
        </authorList>
    </citation>
    <scope>IDENTIFICATION</scope>
</reference>
<dbReference type="InterPro" id="IPR001646">
    <property type="entry name" value="5peptide_repeat"/>
</dbReference>
<dbReference type="SUPFAM" id="SSF141571">
    <property type="entry name" value="Pentapeptide repeat-like"/>
    <property type="match status" value="1"/>
</dbReference>
<dbReference type="InterPro" id="IPR051082">
    <property type="entry name" value="Pentapeptide-BTB/POZ_domain"/>
</dbReference>
<dbReference type="KEGG" id="hazt:108683116"/>
<feature type="region of interest" description="Disordered" evidence="1">
    <location>
        <begin position="1"/>
        <end position="20"/>
    </location>
</feature>
<dbReference type="PANTHER" id="PTHR14136:SF17">
    <property type="entry name" value="BTB_POZ DOMAIN-CONTAINING PROTEIN KCTD9"/>
    <property type="match status" value="1"/>
</dbReference>
<dbReference type="Pfam" id="PF00805">
    <property type="entry name" value="Pentapeptide"/>
    <property type="match status" value="1"/>
</dbReference>
<dbReference type="SUPFAM" id="SSF54695">
    <property type="entry name" value="POZ domain"/>
    <property type="match status" value="1"/>
</dbReference>